<sequence>MPPKSTPPPDAASDSRKPAKARPDRRAEIAEAALTCLQRDGYASLTARKIAAEAGLSLGHITYHFASMDEVLAQAYRLASARLHAIGAAEMAGKASPMQRLEAFLHAGFTPQMLEPSHLRMRIDLWSAALSHPAIAATEAELYARYRAELETLLHATGAQGVTELADLIMAALDGLWLDHIRRGDEAACRNGLALCLRLVESALPLAPPKP</sequence>
<dbReference type="InterPro" id="IPR050109">
    <property type="entry name" value="HTH-type_TetR-like_transc_reg"/>
</dbReference>
<dbReference type="InterPro" id="IPR039538">
    <property type="entry name" value="BetI_C"/>
</dbReference>
<evidence type="ECO:0000256" key="4">
    <source>
        <dbReference type="ARBA" id="ARBA00023163"/>
    </source>
</evidence>
<organism evidence="8 9">
    <name type="scientific">Stagnihabitans tardus</name>
    <dbReference type="NCBI Taxonomy" id="2699202"/>
    <lineage>
        <taxon>Bacteria</taxon>
        <taxon>Pseudomonadati</taxon>
        <taxon>Pseudomonadota</taxon>
        <taxon>Alphaproteobacteria</taxon>
        <taxon>Rhodobacterales</taxon>
        <taxon>Paracoccaceae</taxon>
        <taxon>Stagnihabitans</taxon>
    </lineage>
</organism>
<dbReference type="InterPro" id="IPR009057">
    <property type="entry name" value="Homeodomain-like_sf"/>
</dbReference>
<gene>
    <name evidence="8" type="ORF">GV832_16000</name>
</gene>
<dbReference type="InterPro" id="IPR001647">
    <property type="entry name" value="HTH_TetR"/>
</dbReference>
<feature type="compositionally biased region" description="Pro residues" evidence="6">
    <location>
        <begin position="1"/>
        <end position="10"/>
    </location>
</feature>
<evidence type="ECO:0000256" key="6">
    <source>
        <dbReference type="SAM" id="MobiDB-lite"/>
    </source>
</evidence>
<name>A0AAE5BVL7_9RHOB</name>
<accession>A0AAE5BVL7</accession>
<evidence type="ECO:0000313" key="9">
    <source>
        <dbReference type="Proteomes" id="UP001193501"/>
    </source>
</evidence>
<keyword evidence="2" id="KW-0805">Transcription regulation</keyword>
<protein>
    <submittedName>
        <fullName evidence="8">TetR family transcriptional regulator</fullName>
    </submittedName>
</protein>
<dbReference type="PROSITE" id="PS50977">
    <property type="entry name" value="HTH_TETR_2"/>
    <property type="match status" value="1"/>
</dbReference>
<evidence type="ECO:0000256" key="5">
    <source>
        <dbReference type="PROSITE-ProRule" id="PRU00335"/>
    </source>
</evidence>
<proteinExistence type="predicted"/>
<dbReference type="PROSITE" id="PS01081">
    <property type="entry name" value="HTH_TETR_1"/>
    <property type="match status" value="1"/>
</dbReference>
<feature type="domain" description="HTH tetR-type" evidence="7">
    <location>
        <begin position="23"/>
        <end position="83"/>
    </location>
</feature>
<dbReference type="PANTHER" id="PTHR30055">
    <property type="entry name" value="HTH-TYPE TRANSCRIPTIONAL REGULATOR RUTR"/>
    <property type="match status" value="1"/>
</dbReference>
<dbReference type="RefSeq" id="WP_168775892.1">
    <property type="nucleotide sequence ID" value="NZ_JAABNR010000017.1"/>
</dbReference>
<dbReference type="AlphaFoldDB" id="A0AAE5BVL7"/>
<feature type="compositionally biased region" description="Basic and acidic residues" evidence="6">
    <location>
        <begin position="13"/>
        <end position="25"/>
    </location>
</feature>
<dbReference type="EMBL" id="JAABNR010000017">
    <property type="protein sequence ID" value="NBZ89091.1"/>
    <property type="molecule type" value="Genomic_DNA"/>
</dbReference>
<evidence type="ECO:0000259" key="7">
    <source>
        <dbReference type="PROSITE" id="PS50977"/>
    </source>
</evidence>
<feature type="DNA-binding region" description="H-T-H motif" evidence="5">
    <location>
        <begin position="46"/>
        <end position="65"/>
    </location>
</feature>
<dbReference type="SUPFAM" id="SSF48498">
    <property type="entry name" value="Tetracyclin repressor-like, C-terminal domain"/>
    <property type="match status" value="1"/>
</dbReference>
<keyword evidence="9" id="KW-1185">Reference proteome</keyword>
<dbReference type="SUPFAM" id="SSF46689">
    <property type="entry name" value="Homeodomain-like"/>
    <property type="match status" value="1"/>
</dbReference>
<keyword evidence="4" id="KW-0804">Transcription</keyword>
<keyword evidence="3 5" id="KW-0238">DNA-binding</keyword>
<evidence type="ECO:0000256" key="3">
    <source>
        <dbReference type="ARBA" id="ARBA00023125"/>
    </source>
</evidence>
<dbReference type="Pfam" id="PF00440">
    <property type="entry name" value="TetR_N"/>
    <property type="match status" value="1"/>
</dbReference>
<dbReference type="InterPro" id="IPR023772">
    <property type="entry name" value="DNA-bd_HTH_TetR-type_CS"/>
</dbReference>
<dbReference type="Proteomes" id="UP001193501">
    <property type="component" value="Unassembled WGS sequence"/>
</dbReference>
<evidence type="ECO:0000256" key="2">
    <source>
        <dbReference type="ARBA" id="ARBA00023015"/>
    </source>
</evidence>
<dbReference type="PANTHER" id="PTHR30055:SF234">
    <property type="entry name" value="HTH-TYPE TRANSCRIPTIONAL REGULATOR BETI"/>
    <property type="match status" value="1"/>
</dbReference>
<evidence type="ECO:0000313" key="8">
    <source>
        <dbReference type="EMBL" id="NBZ89091.1"/>
    </source>
</evidence>
<feature type="region of interest" description="Disordered" evidence="6">
    <location>
        <begin position="1"/>
        <end position="25"/>
    </location>
</feature>
<comment type="caution">
    <text evidence="8">The sequence shown here is derived from an EMBL/GenBank/DDBJ whole genome shotgun (WGS) entry which is preliminary data.</text>
</comment>
<keyword evidence="1" id="KW-0678">Repressor</keyword>
<dbReference type="GO" id="GO:0000976">
    <property type="term" value="F:transcription cis-regulatory region binding"/>
    <property type="evidence" value="ECO:0007669"/>
    <property type="project" value="TreeGrafter"/>
</dbReference>
<dbReference type="InterPro" id="IPR036271">
    <property type="entry name" value="Tet_transcr_reg_TetR-rel_C_sf"/>
</dbReference>
<dbReference type="Pfam" id="PF13977">
    <property type="entry name" value="TetR_C_6"/>
    <property type="match status" value="1"/>
</dbReference>
<reference evidence="8" key="1">
    <citation type="submission" date="2020-01" db="EMBL/GenBank/DDBJ databases">
        <authorList>
            <person name="Chen W.-M."/>
        </authorList>
    </citation>
    <scope>NUCLEOTIDE SEQUENCE</scope>
    <source>
        <strain evidence="8">CYK-10</strain>
    </source>
</reference>
<dbReference type="PRINTS" id="PR00455">
    <property type="entry name" value="HTHTETR"/>
</dbReference>
<dbReference type="Gene3D" id="1.10.357.10">
    <property type="entry name" value="Tetracycline Repressor, domain 2"/>
    <property type="match status" value="1"/>
</dbReference>
<evidence type="ECO:0000256" key="1">
    <source>
        <dbReference type="ARBA" id="ARBA00022491"/>
    </source>
</evidence>
<dbReference type="GO" id="GO:0003700">
    <property type="term" value="F:DNA-binding transcription factor activity"/>
    <property type="evidence" value="ECO:0007669"/>
    <property type="project" value="TreeGrafter"/>
</dbReference>